<dbReference type="Proteomes" id="UP000189733">
    <property type="component" value="Unassembled WGS sequence"/>
</dbReference>
<feature type="domain" description="AAA+ ATPase" evidence="1">
    <location>
        <begin position="474"/>
        <end position="617"/>
    </location>
</feature>
<dbReference type="SMART" id="SM00382">
    <property type="entry name" value="AAA"/>
    <property type="match status" value="1"/>
</dbReference>
<dbReference type="GO" id="GO:0016887">
    <property type="term" value="F:ATP hydrolysis activity"/>
    <property type="evidence" value="ECO:0007669"/>
    <property type="project" value="InterPro"/>
</dbReference>
<dbReference type="Pfam" id="PF00004">
    <property type="entry name" value="AAA"/>
    <property type="match status" value="1"/>
</dbReference>
<gene>
    <name evidence="2" type="ORF">SAMN02745702_01360</name>
</gene>
<dbReference type="EMBL" id="FUYA01000004">
    <property type="protein sequence ID" value="SKA70889.1"/>
    <property type="molecule type" value="Genomic_DNA"/>
</dbReference>
<organism evidence="2 3">
    <name type="scientific">Desulfobaculum bizertense DSM 18034</name>
    <dbReference type="NCBI Taxonomy" id="1121442"/>
    <lineage>
        <taxon>Bacteria</taxon>
        <taxon>Pseudomonadati</taxon>
        <taxon>Thermodesulfobacteriota</taxon>
        <taxon>Desulfovibrionia</taxon>
        <taxon>Desulfovibrionales</taxon>
        <taxon>Desulfovibrionaceae</taxon>
        <taxon>Desulfobaculum</taxon>
    </lineage>
</organism>
<dbReference type="Gene3D" id="3.40.50.300">
    <property type="entry name" value="P-loop containing nucleotide triphosphate hydrolases"/>
    <property type="match status" value="1"/>
</dbReference>
<proteinExistence type="predicted"/>
<dbReference type="PANTHER" id="PTHR23074">
    <property type="entry name" value="AAA DOMAIN-CONTAINING"/>
    <property type="match status" value="1"/>
</dbReference>
<dbReference type="RefSeq" id="WP_078684663.1">
    <property type="nucleotide sequence ID" value="NZ_FUYA01000004.1"/>
</dbReference>
<dbReference type="InterPro" id="IPR027417">
    <property type="entry name" value="P-loop_NTPase"/>
</dbReference>
<dbReference type="OrthoDB" id="9809379at2"/>
<dbReference type="InterPro" id="IPR050304">
    <property type="entry name" value="MT-severing_AAA_ATPase"/>
</dbReference>
<dbReference type="CDD" id="cd19481">
    <property type="entry name" value="RecA-like_protease"/>
    <property type="match status" value="1"/>
</dbReference>
<keyword evidence="3" id="KW-1185">Reference proteome</keyword>
<accession>A0A1T4W177</accession>
<dbReference type="SUPFAM" id="SSF52540">
    <property type="entry name" value="P-loop containing nucleoside triphosphate hydrolases"/>
    <property type="match status" value="1"/>
</dbReference>
<evidence type="ECO:0000313" key="2">
    <source>
        <dbReference type="EMBL" id="SKA70889.1"/>
    </source>
</evidence>
<dbReference type="STRING" id="1121442.SAMN02745702_01360"/>
<name>A0A1T4W177_9BACT</name>
<reference evidence="2 3" key="1">
    <citation type="submission" date="2017-02" db="EMBL/GenBank/DDBJ databases">
        <authorList>
            <person name="Peterson S.W."/>
        </authorList>
    </citation>
    <scope>NUCLEOTIDE SEQUENCE [LARGE SCALE GENOMIC DNA]</scope>
    <source>
        <strain evidence="2 3">DSM 18034</strain>
    </source>
</reference>
<dbReference type="InterPro" id="IPR003593">
    <property type="entry name" value="AAA+_ATPase"/>
</dbReference>
<evidence type="ECO:0000259" key="1">
    <source>
        <dbReference type="SMART" id="SM00382"/>
    </source>
</evidence>
<dbReference type="PANTHER" id="PTHR23074:SF83">
    <property type="entry name" value="VACUOLAR PROTEIN SORTING-ASSOCIATED PROTEIN 4A"/>
    <property type="match status" value="1"/>
</dbReference>
<dbReference type="InterPro" id="IPR003959">
    <property type="entry name" value="ATPase_AAA_core"/>
</dbReference>
<dbReference type="GO" id="GO:0005524">
    <property type="term" value="F:ATP binding"/>
    <property type="evidence" value="ECO:0007669"/>
    <property type="project" value="InterPro"/>
</dbReference>
<sequence>MKRLEEYIQNQFKDIQAEINEINSKVEDAIFTILKTQQKDQWPYLAAHEKTLEPPENYSFSTNAMILCMLHLADNKVCHEQLYPRVSITTNFTESSKKKRRTALCKLFKEIVALNQDNSNKKFVTKSNTYGDNDPSSLLWISNLIGIYNDAEDKSSININPSDIKNIEDTIFKITDDTLQEKILSTSANFQLLNIERYKQSTNAFVVLKIFLLAKALYEKKPSKVKNFPQARPVFFSFFEQRLHQQLSYNSIPDSRFDPAELVFCLEGISLFNEFKPNDETFERALEVIGQHQSTAPYWRPINPIYATQQGQILLPLSIEVANSLLRTCLSLDKSRDTPMFFSNHLPLFQRYYRWLKAQLRKITIFDSNKKFDLWGWESEHVGNPHEIHLWQTSEIATYLMLYNSALQLHIGSETLNRANLLVEKANEDNKDKIDELIDPFPRDYINQKYPIYSIIRDNFIKPRADPQSYDPTAPCSFLLYGPPGTGKTFLTKCIADKLNWRHITVTPSDFLAGGSGEVEARAKAIFQCLEQQQEVVILFDEIDHFLLDRESDEYHNQTGIFQFMTPGMLPKLQRLRDKAEKNNFIFVIATNYEERIDPAIKRLGRIDEKLPLLPPCNKVRQTIIENIIFGDKRKLSEKEKQDWVEQNIKKLAGLFPPKKHWLEQNSKELADLSLPKRQEWIKDNTEGLTDLSPQKKKTWIKQNIKGIEDLSFSKKKKWIKDNIQELADLTPLYTYKELSNFLKNSEHKQTFDKPESIYKTKLTQYIPRFFTQQKTLKQLEQTPYKELVPLLFLACEQEKTLRYLRTFLGEHLFKKPGADILKLELLENLKRYPQIDPKTTLTKTLEGID</sequence>
<dbReference type="AlphaFoldDB" id="A0A1T4W177"/>
<protein>
    <submittedName>
        <fullName evidence="2">ATPase family associated with various cellular activities (AAA)</fullName>
    </submittedName>
</protein>
<evidence type="ECO:0000313" key="3">
    <source>
        <dbReference type="Proteomes" id="UP000189733"/>
    </source>
</evidence>